<keyword evidence="10 12" id="KW-0238">DNA-binding</keyword>
<dbReference type="GO" id="GO:0003677">
    <property type="term" value="F:DNA binding"/>
    <property type="evidence" value="ECO:0007669"/>
    <property type="project" value="UniProtKB-KW"/>
</dbReference>
<gene>
    <name evidence="12 16" type="primary">dnaG</name>
    <name evidence="16" type="ORF">FG904_00960</name>
</gene>
<dbReference type="InterPro" id="IPR006171">
    <property type="entry name" value="TOPRIM_dom"/>
</dbReference>
<comment type="domain">
    <text evidence="12">Contains an N-terminal zinc-binding domain, a central core domain that contains the primase activity, and a C-terminal DnaB-binding domain.</text>
</comment>
<evidence type="ECO:0000313" key="17">
    <source>
        <dbReference type="Proteomes" id="UP000305457"/>
    </source>
</evidence>
<dbReference type="InterPro" id="IPR050219">
    <property type="entry name" value="DnaG_primase"/>
</dbReference>
<dbReference type="Gene3D" id="3.90.980.10">
    <property type="entry name" value="DNA primase, catalytic core, N-terminal domain"/>
    <property type="match status" value="1"/>
</dbReference>
<evidence type="ECO:0000313" key="16">
    <source>
        <dbReference type="EMBL" id="QCZ36588.1"/>
    </source>
</evidence>
<dbReference type="AlphaFoldDB" id="A0A5B7XUN0"/>
<dbReference type="RefSeq" id="WP_139592071.1">
    <property type="nucleotide sequence ID" value="NZ_CP040825.1"/>
</dbReference>
<accession>A0A5B7XUN0</accession>
<evidence type="ECO:0000256" key="10">
    <source>
        <dbReference type="ARBA" id="ARBA00023125"/>
    </source>
</evidence>
<protein>
    <recommendedName>
        <fullName evidence="12 13">DNA primase</fullName>
        <ecNumber evidence="12">2.7.7.101</ecNumber>
    </recommendedName>
</protein>
<comment type="similarity">
    <text evidence="12 13">Belongs to the DnaG primase family.</text>
</comment>
<dbReference type="InterPro" id="IPR036977">
    <property type="entry name" value="DNA_primase_Znf_CHC2"/>
</dbReference>
<keyword evidence="3 12" id="KW-0808">Transferase</keyword>
<dbReference type="Gene3D" id="3.90.580.10">
    <property type="entry name" value="Zinc finger, CHC2-type domain"/>
    <property type="match status" value="1"/>
</dbReference>
<evidence type="ECO:0000256" key="8">
    <source>
        <dbReference type="ARBA" id="ARBA00022833"/>
    </source>
</evidence>
<keyword evidence="2 12" id="KW-0639">Primosome</keyword>
<evidence type="ECO:0000256" key="11">
    <source>
        <dbReference type="ARBA" id="ARBA00023163"/>
    </source>
</evidence>
<evidence type="ECO:0000256" key="14">
    <source>
        <dbReference type="PIRSR" id="PIRSR002811-1"/>
    </source>
</evidence>
<sequence length="646" mass="74359">MAFKQIPREFIEQVKAQVNIVDVISEFVPLAKKGNNFIGSCPFHQDTSPSFTVSPSKKIYKCFPCSASGDAIKFIQDFKQISWIQALEFVANKLGLNFDFSSYKAQSHVEKYDQTTLETLELLEFVNSFYKISLLKEKNALNYLESRHLNDLDLREKFDIGYAPKNRLKQEINASENKENLAVNAGLLNSDLNEIFWGRITFGIRNSHGELVGFSARTIDKNSNFAKYLNSPETPLFNKSKILYNYHNAKDSIKAKKQVVIVEGFMDVIACYRAGINNVVALMGTALTKDHIQLLKNSEIILFLDNDNAGVDAALRSADLLALHGFTIKVVNNTFEKDADEILNQEGTEKLVDLIENQTISLIDFIYQVSLSKNNINLIETHLNDFEMLQNFEKSILNYTKNIALKQKQYLFNKIQTELNLQINELLTERKPINQGFNNQYPPFNNPSNIDYYNIFEDPYLEPVDPNFDFTVNDYFQTQPDYQFAKNTFEFLDHARMSLIIQLLSSNNLRQKIFDINEISSIFDGPIEIKKLADKAHSLSQDIKDPNQIYEIITSELPELLESEVQDIINQKLNKMIENQLENLEDIKQQERIIVSLKDYASEMENYLHNTEILPKGEYSIPKFKQNKLGKLRELGKKTIELRKGD</sequence>
<dbReference type="NCBIfam" id="TIGR01391">
    <property type="entry name" value="dnaG"/>
    <property type="match status" value="1"/>
</dbReference>
<dbReference type="InterPro" id="IPR006295">
    <property type="entry name" value="DNA_primase_DnaG"/>
</dbReference>
<dbReference type="Pfam" id="PF08275">
    <property type="entry name" value="DNAG_N"/>
    <property type="match status" value="1"/>
</dbReference>
<keyword evidence="11 12" id="KW-0804">Transcription</keyword>
<dbReference type="SMART" id="SM00400">
    <property type="entry name" value="ZnF_CHCC"/>
    <property type="match status" value="1"/>
</dbReference>
<evidence type="ECO:0000256" key="4">
    <source>
        <dbReference type="ARBA" id="ARBA00022695"/>
    </source>
</evidence>
<dbReference type="SMART" id="SM00493">
    <property type="entry name" value="TOPRIM"/>
    <property type="match status" value="1"/>
</dbReference>
<dbReference type="GO" id="GO:0005737">
    <property type="term" value="C:cytoplasm"/>
    <property type="evidence" value="ECO:0007669"/>
    <property type="project" value="TreeGrafter"/>
</dbReference>
<dbReference type="CDD" id="cd03364">
    <property type="entry name" value="TOPRIM_DnaG_primases"/>
    <property type="match status" value="1"/>
</dbReference>
<dbReference type="Gene3D" id="3.40.1360.10">
    <property type="match status" value="1"/>
</dbReference>
<dbReference type="InterPro" id="IPR037068">
    <property type="entry name" value="DNA_primase_core_N_sf"/>
</dbReference>
<comment type="function">
    <text evidence="12 13">RNA polymerase that catalyzes the synthesis of short RNA molecules used as primers for DNA polymerase during DNA replication.</text>
</comment>
<keyword evidence="9" id="KW-0460">Magnesium</keyword>
<dbReference type="FunFam" id="3.90.580.10:FF:000001">
    <property type="entry name" value="DNA primase"/>
    <property type="match status" value="1"/>
</dbReference>
<evidence type="ECO:0000256" key="13">
    <source>
        <dbReference type="PIRNR" id="PIRNR002811"/>
    </source>
</evidence>
<evidence type="ECO:0000256" key="3">
    <source>
        <dbReference type="ARBA" id="ARBA00022679"/>
    </source>
</evidence>
<evidence type="ECO:0000256" key="5">
    <source>
        <dbReference type="ARBA" id="ARBA00022705"/>
    </source>
</evidence>
<dbReference type="PANTHER" id="PTHR30313">
    <property type="entry name" value="DNA PRIMASE"/>
    <property type="match status" value="1"/>
</dbReference>
<dbReference type="InterPro" id="IPR030846">
    <property type="entry name" value="DnaG_bac"/>
</dbReference>
<keyword evidence="7 12" id="KW-0863">Zinc-finger</keyword>
<comment type="catalytic activity">
    <reaction evidence="12">
        <text>ssDNA + n NTP = ssDNA/pppN(pN)n-1 hybrid + (n-1) diphosphate.</text>
        <dbReference type="EC" id="2.7.7.101"/>
    </reaction>
</comment>
<dbReference type="OrthoDB" id="9803773at2"/>
<organism evidence="16 17">
    <name type="scientific">Mycoplasma nasistruthionis</name>
    <dbReference type="NCBI Taxonomy" id="353852"/>
    <lineage>
        <taxon>Bacteria</taxon>
        <taxon>Bacillati</taxon>
        <taxon>Mycoplasmatota</taxon>
        <taxon>Mollicutes</taxon>
        <taxon>Mycoplasmataceae</taxon>
        <taxon>Mycoplasma</taxon>
    </lineage>
</organism>
<dbReference type="GO" id="GO:0006269">
    <property type="term" value="P:DNA replication, synthesis of primer"/>
    <property type="evidence" value="ECO:0007669"/>
    <property type="project" value="UniProtKB-UniRule"/>
</dbReference>
<dbReference type="Pfam" id="PF13155">
    <property type="entry name" value="Toprim_2"/>
    <property type="match status" value="1"/>
</dbReference>
<keyword evidence="8 12" id="KW-0862">Zinc</keyword>
<dbReference type="InterPro" id="IPR034151">
    <property type="entry name" value="TOPRIM_DnaG_bac"/>
</dbReference>
<reference evidence="16 17" key="1">
    <citation type="submission" date="2019-06" db="EMBL/GenBank/DDBJ databases">
        <title>Mycoplasma sp. 2F1A isolated from ostrich.</title>
        <authorList>
            <person name="Spergser J."/>
        </authorList>
    </citation>
    <scope>NUCLEOTIDE SEQUENCE [LARGE SCALE GENOMIC DNA]</scope>
    <source>
        <strain evidence="16 17">2F1A</strain>
    </source>
</reference>
<evidence type="ECO:0000256" key="7">
    <source>
        <dbReference type="ARBA" id="ARBA00022771"/>
    </source>
</evidence>
<dbReference type="EC" id="2.7.7.101" evidence="12"/>
<comment type="subunit">
    <text evidence="12">Monomer. Interacts with DnaB.</text>
</comment>
<keyword evidence="4 12" id="KW-0548">Nucleotidyltransferase</keyword>
<dbReference type="SUPFAM" id="SSF56731">
    <property type="entry name" value="DNA primase core"/>
    <property type="match status" value="1"/>
</dbReference>
<dbReference type="Pfam" id="PF01807">
    <property type="entry name" value="Zn_ribbon_DnaG"/>
    <property type="match status" value="1"/>
</dbReference>
<dbReference type="GO" id="GO:1990077">
    <property type="term" value="C:primosome complex"/>
    <property type="evidence" value="ECO:0007669"/>
    <property type="project" value="UniProtKB-KW"/>
</dbReference>
<evidence type="ECO:0000256" key="2">
    <source>
        <dbReference type="ARBA" id="ARBA00022515"/>
    </source>
</evidence>
<name>A0A5B7XUN0_9MOLU</name>
<feature type="zinc finger region" description="CHC2-type" evidence="12 14">
    <location>
        <begin position="41"/>
        <end position="65"/>
    </location>
</feature>
<evidence type="ECO:0000256" key="9">
    <source>
        <dbReference type="ARBA" id="ARBA00022842"/>
    </source>
</evidence>
<proteinExistence type="inferred from homology"/>
<feature type="domain" description="Toprim" evidence="15">
    <location>
        <begin position="257"/>
        <end position="336"/>
    </location>
</feature>
<dbReference type="SUPFAM" id="SSF57783">
    <property type="entry name" value="Zinc beta-ribbon"/>
    <property type="match status" value="1"/>
</dbReference>
<keyword evidence="6 12" id="KW-0479">Metal-binding</keyword>
<dbReference type="PROSITE" id="PS50880">
    <property type="entry name" value="TOPRIM"/>
    <property type="match status" value="1"/>
</dbReference>
<dbReference type="KEGG" id="mnh:FG904_00960"/>
<dbReference type="GO" id="GO:0008270">
    <property type="term" value="F:zinc ion binding"/>
    <property type="evidence" value="ECO:0007669"/>
    <property type="project" value="UniProtKB-UniRule"/>
</dbReference>
<dbReference type="PANTHER" id="PTHR30313:SF2">
    <property type="entry name" value="DNA PRIMASE"/>
    <property type="match status" value="1"/>
</dbReference>
<dbReference type="GO" id="GO:0000428">
    <property type="term" value="C:DNA-directed RNA polymerase complex"/>
    <property type="evidence" value="ECO:0007669"/>
    <property type="project" value="UniProtKB-KW"/>
</dbReference>
<evidence type="ECO:0000259" key="15">
    <source>
        <dbReference type="PROSITE" id="PS50880"/>
    </source>
</evidence>
<dbReference type="InterPro" id="IPR013264">
    <property type="entry name" value="DNAG_N"/>
</dbReference>
<evidence type="ECO:0000256" key="12">
    <source>
        <dbReference type="HAMAP-Rule" id="MF_00974"/>
    </source>
</evidence>
<dbReference type="GO" id="GO:0003899">
    <property type="term" value="F:DNA-directed RNA polymerase activity"/>
    <property type="evidence" value="ECO:0007669"/>
    <property type="project" value="UniProtKB-UniRule"/>
</dbReference>
<dbReference type="HAMAP" id="MF_00974">
    <property type="entry name" value="DNA_primase_DnaG"/>
    <property type="match status" value="1"/>
</dbReference>
<keyword evidence="5 12" id="KW-0235">DNA replication</keyword>
<evidence type="ECO:0000256" key="1">
    <source>
        <dbReference type="ARBA" id="ARBA00022478"/>
    </source>
</evidence>
<keyword evidence="1 12" id="KW-0240">DNA-directed RNA polymerase</keyword>
<dbReference type="Proteomes" id="UP000305457">
    <property type="component" value="Chromosome"/>
</dbReference>
<dbReference type="EMBL" id="CP040825">
    <property type="protein sequence ID" value="QCZ36588.1"/>
    <property type="molecule type" value="Genomic_DNA"/>
</dbReference>
<comment type="cofactor">
    <cofactor evidence="12 13 14">
        <name>Zn(2+)</name>
        <dbReference type="ChEBI" id="CHEBI:29105"/>
    </cofactor>
    <text evidence="12 13 14">Binds 1 zinc ion per monomer.</text>
</comment>
<dbReference type="InterPro" id="IPR002694">
    <property type="entry name" value="Znf_CHC2"/>
</dbReference>
<evidence type="ECO:0000256" key="6">
    <source>
        <dbReference type="ARBA" id="ARBA00022723"/>
    </source>
</evidence>
<dbReference type="PIRSF" id="PIRSF002811">
    <property type="entry name" value="DnaG"/>
    <property type="match status" value="1"/>
</dbReference>